<reference evidence="2" key="1">
    <citation type="submission" date="2021-02" db="EMBL/GenBank/DDBJ databases">
        <authorList>
            <person name="Dougan E. K."/>
            <person name="Rhodes N."/>
            <person name="Thang M."/>
            <person name="Chan C."/>
        </authorList>
    </citation>
    <scope>NUCLEOTIDE SEQUENCE</scope>
</reference>
<name>A0A812IB35_9DINO</name>
<gene>
    <name evidence="2" type="ORF">SNAT2548_LOCUS3814</name>
</gene>
<evidence type="ECO:0000313" key="2">
    <source>
        <dbReference type="EMBL" id="CAE7031718.1"/>
    </source>
</evidence>
<dbReference type="Proteomes" id="UP000604046">
    <property type="component" value="Unassembled WGS sequence"/>
</dbReference>
<accession>A0A812IB35</accession>
<comment type="caution">
    <text evidence="2">The sequence shown here is derived from an EMBL/GenBank/DDBJ whole genome shotgun (WGS) entry which is preliminary data.</text>
</comment>
<proteinExistence type="predicted"/>
<dbReference type="AlphaFoldDB" id="A0A812IB35"/>
<protein>
    <submittedName>
        <fullName evidence="2">Uncharacterized protein</fullName>
    </submittedName>
</protein>
<keyword evidence="3" id="KW-1185">Reference proteome</keyword>
<feature type="region of interest" description="Disordered" evidence="1">
    <location>
        <begin position="199"/>
        <end position="284"/>
    </location>
</feature>
<feature type="compositionally biased region" description="Low complexity" evidence="1">
    <location>
        <begin position="235"/>
        <end position="246"/>
    </location>
</feature>
<feature type="compositionally biased region" description="Basic and acidic residues" evidence="1">
    <location>
        <begin position="357"/>
        <end position="368"/>
    </location>
</feature>
<feature type="compositionally biased region" description="Low complexity" evidence="1">
    <location>
        <begin position="267"/>
        <end position="281"/>
    </location>
</feature>
<feature type="region of interest" description="Disordered" evidence="1">
    <location>
        <begin position="299"/>
        <end position="371"/>
    </location>
</feature>
<sequence>MLPAETSKQLNKLTQETFQNSYSALSKLFSSRITLDEEGTLPREFGDEVSQLENDWISEETQQWKSILPIAILREKSSEKAREAFCFKFNTEQRCQKPNCKVPHTCFQCMTDFEDQTYHGREHCALREDRKQFRQDFKEKVDPLDFAGDLRQKIKLSGRGPRNKTTTLLSYLDAQEVSRKQLTPREFKIDVFEFEAATRDTNSSDAPPVAGSCTLDNEYPVGGDQAGSHTRRTPAAHASSSAMLSSQPEMSGGGGDMGVNTAQAMPASSSNDKGSSSADTSGSCTTSPFLANAVMDTESTLGGDKDANNSDSKQQSSVTDAPASSGANNGSWNAAEKSSPAPRSSVAPPLPATSGGDKVDPEHNEKEPPVMCLKLPDGLSADVSSFFIASFACDTVQPHQPCLSPGLSKLMHERLPDFVDYLQKFVRHVLDPIRAMPSSDASGDLATLKRHIGSIRRKMGQASTRIFQISRSHHYLLLEDLLGNGDWWDLHSTLRHPFFWKPDECVEFIGKVCDLQHNQRSGQGWSGWNTLSTYLNTKYKDYIQCCQPKERVDIKDGRGWWRFFGQFAPAWKAVFPKKHWRTDKENDREDSDWKTLLELVRDHQVHQPFIRGEYAKQFVDLVPFLVWALWRYVQENKAAFQRHGVLNARYFPGS</sequence>
<dbReference type="EMBL" id="CAJNDS010000234">
    <property type="protein sequence ID" value="CAE7031718.1"/>
    <property type="molecule type" value="Genomic_DNA"/>
</dbReference>
<feature type="compositionally biased region" description="Polar residues" evidence="1">
    <location>
        <begin position="309"/>
        <end position="319"/>
    </location>
</feature>
<organism evidence="2 3">
    <name type="scientific">Symbiodinium natans</name>
    <dbReference type="NCBI Taxonomy" id="878477"/>
    <lineage>
        <taxon>Eukaryota</taxon>
        <taxon>Sar</taxon>
        <taxon>Alveolata</taxon>
        <taxon>Dinophyceae</taxon>
        <taxon>Suessiales</taxon>
        <taxon>Symbiodiniaceae</taxon>
        <taxon>Symbiodinium</taxon>
    </lineage>
</organism>
<feature type="compositionally biased region" description="Low complexity" evidence="1">
    <location>
        <begin position="338"/>
        <end position="347"/>
    </location>
</feature>
<evidence type="ECO:0000313" key="3">
    <source>
        <dbReference type="Proteomes" id="UP000604046"/>
    </source>
</evidence>
<evidence type="ECO:0000256" key="1">
    <source>
        <dbReference type="SAM" id="MobiDB-lite"/>
    </source>
</evidence>